<dbReference type="GO" id="GO:0016787">
    <property type="term" value="F:hydrolase activity"/>
    <property type="evidence" value="ECO:0007669"/>
    <property type="project" value="UniProtKB-KW"/>
</dbReference>
<dbReference type="EMBL" id="LICA01000502">
    <property type="protein sequence ID" value="KRO91449.1"/>
    <property type="molecule type" value="Genomic_DNA"/>
</dbReference>
<dbReference type="AlphaFoldDB" id="A0A0R2TW95"/>
<keyword evidence="3" id="KW-0378">Hydrolase</keyword>
<dbReference type="Pfam" id="PF01019">
    <property type="entry name" value="G_glu_transpept"/>
    <property type="match status" value="1"/>
</dbReference>
<dbReference type="SUPFAM" id="SSF56235">
    <property type="entry name" value="N-terminal nucleophile aminohydrolases (Ntn hydrolases)"/>
    <property type="match status" value="1"/>
</dbReference>
<comment type="caution">
    <text evidence="5">The sequence shown here is derived from an EMBL/GenBank/DDBJ whole genome shotgun (WGS) entry which is preliminary data.</text>
</comment>
<dbReference type="GO" id="GO:0016740">
    <property type="term" value="F:transferase activity"/>
    <property type="evidence" value="ECO:0007669"/>
    <property type="project" value="UniProtKB-KW"/>
</dbReference>
<keyword evidence="2" id="KW-0808">Transferase</keyword>
<evidence type="ECO:0000256" key="3">
    <source>
        <dbReference type="ARBA" id="ARBA00022801"/>
    </source>
</evidence>
<dbReference type="Proteomes" id="UP000051213">
    <property type="component" value="Unassembled WGS sequence"/>
</dbReference>
<accession>A0A0R2TW95</accession>
<dbReference type="PANTHER" id="PTHR43199:SF1">
    <property type="entry name" value="GLUTATHIONE HYDROLASE PROENZYME"/>
    <property type="match status" value="1"/>
</dbReference>
<evidence type="ECO:0000313" key="5">
    <source>
        <dbReference type="EMBL" id="KRO91449.1"/>
    </source>
</evidence>
<keyword evidence="4" id="KW-0865">Zymogen</keyword>
<dbReference type="PRINTS" id="PR01210">
    <property type="entry name" value="GGTRANSPTASE"/>
</dbReference>
<dbReference type="InterPro" id="IPR043137">
    <property type="entry name" value="GGT_ssub_C"/>
</dbReference>
<dbReference type="InterPro" id="IPR051792">
    <property type="entry name" value="GGT_bact"/>
</dbReference>
<dbReference type="PANTHER" id="PTHR43199">
    <property type="entry name" value="GLUTATHIONE HYDROLASE"/>
    <property type="match status" value="1"/>
</dbReference>
<comment type="similarity">
    <text evidence="1">Belongs to the gamma-glutamyltransferase family.</text>
</comment>
<evidence type="ECO:0000313" key="6">
    <source>
        <dbReference type="Proteomes" id="UP000051213"/>
    </source>
</evidence>
<gene>
    <name evidence="5" type="ORF">ABS24_00575</name>
</gene>
<evidence type="ECO:0000256" key="1">
    <source>
        <dbReference type="ARBA" id="ARBA00009381"/>
    </source>
</evidence>
<sequence length="501" mass="53413">MTSEHVNLDSAGVASTAHPLATQAADEIYRLGGNSVDAAIAASFVLTVVEPTMSGLGGRALAIVRSEEGDFYGYNGMTEIPKSFVTSDNMPAFGYSTVAIPGLVAMLGAMHKKHGRLPFAGLVKPAIRHAEDGFAVLPGEAVRQKSATQRIKLDVGMTKSFLLGEGATLKAGQILKQPALAMTLRQIAQEGSDTFYSGEIARLISEDMAANGGYVTLQDLEDYRVLPGRYISIPYRDHVVHTLAAPGGGGLVAKALILLGLYDLSSLEDQRWALLVSQVLGLSIESMTDNYYEKDLVQLVDQGWAVQQAKRVFLPAPGQKTKKSEKTVHKSELTDWVGSVGAHTSHLVAQDCSGLTVSMTQTIGPIFGAKVATPKLGFAYAATMGGYLRTGPQNPGERPRTAIAPVIVTKDNRVVLALGAAGGIKIPSAIVQVISRYIDQEKTLSDSLSAPRVHPSATIDDNNKRVVRLMAFDAETSSPGWTVEDLSYWRSAGFEVVEVAS</sequence>
<evidence type="ECO:0000256" key="2">
    <source>
        <dbReference type="ARBA" id="ARBA00022679"/>
    </source>
</evidence>
<evidence type="ECO:0008006" key="7">
    <source>
        <dbReference type="Google" id="ProtNLM"/>
    </source>
</evidence>
<reference evidence="5 6" key="1">
    <citation type="submission" date="2015-10" db="EMBL/GenBank/DDBJ databases">
        <title>Metagenome-Assembled Genomes uncover a global brackish microbiome.</title>
        <authorList>
            <person name="Hugerth L.W."/>
            <person name="Larsson J."/>
            <person name="Alneberg J."/>
            <person name="Lindh M.V."/>
            <person name="Legrand C."/>
            <person name="Pinhassi J."/>
            <person name="Andersson A.F."/>
        </authorList>
    </citation>
    <scope>NUCLEOTIDE SEQUENCE [LARGE SCALE GENOMIC DNA]</scope>
    <source>
        <strain evidence="5">BACL26 MAG-121220-bin70</strain>
    </source>
</reference>
<dbReference type="InterPro" id="IPR029055">
    <property type="entry name" value="Ntn_hydrolases_N"/>
</dbReference>
<feature type="non-terminal residue" evidence="5">
    <location>
        <position position="501"/>
    </location>
</feature>
<dbReference type="Gene3D" id="3.60.20.40">
    <property type="match status" value="1"/>
</dbReference>
<name>A0A0R2TW95_9GAMM</name>
<proteinExistence type="inferred from homology"/>
<evidence type="ECO:0000256" key="4">
    <source>
        <dbReference type="ARBA" id="ARBA00023145"/>
    </source>
</evidence>
<protein>
    <recommendedName>
        <fullName evidence="7">Gamma-glutamyltransferase</fullName>
    </recommendedName>
</protein>
<organism evidence="5 6">
    <name type="scientific">SAR92 bacterium BACL26 MAG-121220-bin70</name>
    <dbReference type="NCBI Taxonomy" id="1655626"/>
    <lineage>
        <taxon>Bacteria</taxon>
        <taxon>Pseudomonadati</taxon>
        <taxon>Pseudomonadota</taxon>
        <taxon>Gammaproteobacteria</taxon>
        <taxon>Cellvibrionales</taxon>
        <taxon>Porticoccaceae</taxon>
        <taxon>SAR92 clade</taxon>
    </lineage>
</organism>